<gene>
    <name evidence="2" type="ORF">GQF01_01400</name>
</gene>
<organism evidence="2 3">
    <name type="scientific">Paenibacillus silvestris</name>
    <dbReference type="NCBI Taxonomy" id="2606219"/>
    <lineage>
        <taxon>Bacteria</taxon>
        <taxon>Bacillati</taxon>
        <taxon>Bacillota</taxon>
        <taxon>Bacilli</taxon>
        <taxon>Bacillales</taxon>
        <taxon>Paenibacillaceae</taxon>
        <taxon>Paenibacillus</taxon>
    </lineage>
</organism>
<protein>
    <submittedName>
        <fullName evidence="2">DUF3502 domain-containing protein</fullName>
    </submittedName>
</protein>
<name>A0A6L8US11_9BACL</name>
<evidence type="ECO:0000313" key="3">
    <source>
        <dbReference type="Proteomes" id="UP000481087"/>
    </source>
</evidence>
<feature type="domain" description="DUF3502" evidence="1">
    <location>
        <begin position="56"/>
        <end position="123"/>
    </location>
</feature>
<dbReference type="AlphaFoldDB" id="A0A6L8US11"/>
<proteinExistence type="predicted"/>
<evidence type="ECO:0000259" key="1">
    <source>
        <dbReference type="Pfam" id="PF12010"/>
    </source>
</evidence>
<dbReference type="Pfam" id="PF12010">
    <property type="entry name" value="DUF3502"/>
    <property type="match status" value="1"/>
</dbReference>
<keyword evidence="3" id="KW-1185">Reference proteome</keyword>
<dbReference type="SUPFAM" id="SSF53850">
    <property type="entry name" value="Periplasmic binding protein-like II"/>
    <property type="match status" value="1"/>
</dbReference>
<reference evidence="2 3" key="1">
    <citation type="submission" date="2019-12" db="EMBL/GenBank/DDBJ databases">
        <title>Paenibacillus sp. nov. sp. isolated from soil.</title>
        <authorList>
            <person name="Kim J."/>
            <person name="Jeong S.E."/>
            <person name="Jung H.S."/>
            <person name="Jeon C.O."/>
        </authorList>
    </citation>
    <scope>NUCLEOTIDE SEQUENCE [LARGE SCALE GENOMIC DNA]</scope>
    <source>
        <strain evidence="2 3">5J-6</strain>
    </source>
</reference>
<comment type="caution">
    <text evidence="2">The sequence shown here is derived from an EMBL/GenBank/DDBJ whole genome shotgun (WGS) entry which is preliminary data.</text>
</comment>
<dbReference type="InterPro" id="IPR022627">
    <property type="entry name" value="DUF3502"/>
</dbReference>
<dbReference type="Proteomes" id="UP000481087">
    <property type="component" value="Unassembled WGS sequence"/>
</dbReference>
<dbReference type="EMBL" id="WTUZ01000004">
    <property type="protein sequence ID" value="MZQ80795.1"/>
    <property type="molecule type" value="Genomic_DNA"/>
</dbReference>
<sequence length="127" mass="14282">MVFVIPQSWNLLNIPNYTPGTEWEYGSWFNTNVKKGQPADLFDQFKKLNDSAASSPLLGFLYNPDSLKQEYAQVNAIMGEMIPAIMSGTVDPAEALPKYIDRLKKAGIDKLTADAQKQIEDWRNGKL</sequence>
<evidence type="ECO:0000313" key="2">
    <source>
        <dbReference type="EMBL" id="MZQ80795.1"/>
    </source>
</evidence>
<accession>A0A6L8US11</accession>